<dbReference type="AlphaFoldDB" id="A0A5C7AX12"/>
<dbReference type="Gene3D" id="3.40.50.1170">
    <property type="entry name" value="L-asparaginase, N-terminal domain"/>
    <property type="match status" value="1"/>
</dbReference>
<dbReference type="RefSeq" id="WP_147131210.1">
    <property type="nucleotide sequence ID" value="NZ_VOSC01000012.1"/>
</dbReference>
<dbReference type="PRINTS" id="PR00139">
    <property type="entry name" value="ASNGLNASE"/>
</dbReference>
<evidence type="ECO:0000313" key="8">
    <source>
        <dbReference type="EMBL" id="TXE12717.1"/>
    </source>
</evidence>
<comment type="similarity">
    <text evidence="1">Belongs to the asparaginase 1 family.</text>
</comment>
<dbReference type="GO" id="GO:0004067">
    <property type="term" value="F:asparaginase activity"/>
    <property type="evidence" value="ECO:0007669"/>
    <property type="project" value="UniProtKB-UniRule"/>
</dbReference>
<dbReference type="FunFam" id="3.40.50.1170:FF:000004">
    <property type="entry name" value="L-asparaginase, type I"/>
    <property type="match status" value="1"/>
</dbReference>
<dbReference type="OrthoDB" id="9788068at2"/>
<evidence type="ECO:0000259" key="6">
    <source>
        <dbReference type="Pfam" id="PF00710"/>
    </source>
</evidence>
<dbReference type="InterPro" id="IPR036152">
    <property type="entry name" value="Asp/glu_Ase-like_sf"/>
</dbReference>
<proteinExistence type="inferred from homology"/>
<accession>A0A5C7AX12</accession>
<evidence type="ECO:0000256" key="2">
    <source>
        <dbReference type="ARBA" id="ARBA00012920"/>
    </source>
</evidence>
<name>A0A5C7AX12_9FLAO</name>
<organism evidence="8 9">
    <name type="scientific">Seonamhaeicola algicola</name>
    <dbReference type="NCBI Taxonomy" id="1719036"/>
    <lineage>
        <taxon>Bacteria</taxon>
        <taxon>Pseudomonadati</taxon>
        <taxon>Bacteroidota</taxon>
        <taxon>Flavobacteriia</taxon>
        <taxon>Flavobacteriales</taxon>
        <taxon>Flavobacteriaceae</taxon>
    </lineage>
</organism>
<keyword evidence="3" id="KW-0378">Hydrolase</keyword>
<dbReference type="GO" id="GO:0009066">
    <property type="term" value="P:aspartate family amino acid metabolic process"/>
    <property type="evidence" value="ECO:0007669"/>
    <property type="project" value="UniProtKB-ARBA"/>
</dbReference>
<evidence type="ECO:0000259" key="7">
    <source>
        <dbReference type="Pfam" id="PF17763"/>
    </source>
</evidence>
<dbReference type="PIRSF" id="PIRSF500176">
    <property type="entry name" value="L_ASNase"/>
    <property type="match status" value="1"/>
</dbReference>
<dbReference type="Proteomes" id="UP000321790">
    <property type="component" value="Unassembled WGS sequence"/>
</dbReference>
<dbReference type="FunFam" id="3.40.50.40:FF:000001">
    <property type="entry name" value="L-asparaginase 1"/>
    <property type="match status" value="1"/>
</dbReference>
<dbReference type="PIRSF" id="PIRSF001220">
    <property type="entry name" value="L-ASNase_gatD"/>
    <property type="match status" value="1"/>
</dbReference>
<dbReference type="EC" id="3.5.1.1" evidence="2"/>
<reference evidence="9" key="1">
    <citation type="submission" date="2019-08" db="EMBL/GenBank/DDBJ databases">
        <title>Seonamhaeicola sediminis sp. nov., isolated from marine sediment.</title>
        <authorList>
            <person name="Cao W.R."/>
        </authorList>
    </citation>
    <scope>NUCLEOTIDE SEQUENCE [LARGE SCALE GENOMIC DNA]</scope>
    <source>
        <strain evidence="9">Gy8</strain>
    </source>
</reference>
<sequence length="342" mass="38283">MKQTKPNILLIYTGGTIGMVKDFKTGALKAFDFKTLLEKIPELQLLDCNIETVSNKPIDSSNMNPAYWVQIAELIESNYNSFDGFVILHGSDTMSYTASALSFMLENLAKPVIFTGSQLPIGHLRTDAKENLITSIQVASLQKNGMPIIQEVCLYFEYKLYRGNRTTKINAEHFQAFASPNYTELAESGVHLKINDEYLFRPQKNETFKVHKNLNNNIGLIKMFPGITKQIVESVFNAPNLKGVILETYGAGNCTTQTWFINLLEENIKKGIHVINITQCTGGSVIMGHYETSNMLKKIGVISGKDLTTEAAISKLMYLVGQNISKEMFKSTYEMALRGEMT</sequence>
<dbReference type="PANTHER" id="PTHR11707">
    <property type="entry name" value="L-ASPARAGINASE"/>
    <property type="match status" value="1"/>
</dbReference>
<feature type="domain" description="L-asparaginase N-terminal" evidence="6">
    <location>
        <begin position="7"/>
        <end position="196"/>
    </location>
</feature>
<dbReference type="Pfam" id="PF17763">
    <property type="entry name" value="Asparaginase_C"/>
    <property type="match status" value="1"/>
</dbReference>
<dbReference type="Pfam" id="PF00710">
    <property type="entry name" value="Asparaginase"/>
    <property type="match status" value="1"/>
</dbReference>
<dbReference type="InterPro" id="IPR040919">
    <property type="entry name" value="Asparaginase_C"/>
</dbReference>
<keyword evidence="9" id="KW-1185">Reference proteome</keyword>
<feature type="active site" evidence="5">
    <location>
        <position position="16"/>
    </location>
</feature>
<dbReference type="InterPro" id="IPR037152">
    <property type="entry name" value="L-asparaginase_N_sf"/>
</dbReference>
<evidence type="ECO:0000313" key="9">
    <source>
        <dbReference type="Proteomes" id="UP000321790"/>
    </source>
</evidence>
<dbReference type="PROSITE" id="PS51732">
    <property type="entry name" value="ASN_GLN_ASE_3"/>
    <property type="match status" value="1"/>
</dbReference>
<dbReference type="InterPro" id="IPR027474">
    <property type="entry name" value="L-asparaginase_N"/>
</dbReference>
<dbReference type="InterPro" id="IPR020827">
    <property type="entry name" value="Asparaginase/glutaminase_AS1"/>
</dbReference>
<dbReference type="EMBL" id="VOSC01000012">
    <property type="protein sequence ID" value="TXE12717.1"/>
    <property type="molecule type" value="Genomic_DNA"/>
</dbReference>
<dbReference type="InterPro" id="IPR006034">
    <property type="entry name" value="Asparaginase/glutaminase-like"/>
</dbReference>
<dbReference type="InterPro" id="IPR041725">
    <property type="entry name" value="L-asparaginase_I"/>
</dbReference>
<dbReference type="InterPro" id="IPR027473">
    <property type="entry name" value="L-asparaginase_C"/>
</dbReference>
<gene>
    <name evidence="8" type="ORF">FUA26_02660</name>
</gene>
<feature type="domain" description="Asparaginase/glutaminase C-terminal" evidence="7">
    <location>
        <begin position="217"/>
        <end position="328"/>
    </location>
</feature>
<dbReference type="SMART" id="SM00870">
    <property type="entry name" value="Asparaginase"/>
    <property type="match status" value="1"/>
</dbReference>
<evidence type="ECO:0000256" key="5">
    <source>
        <dbReference type="PROSITE-ProRule" id="PRU10099"/>
    </source>
</evidence>
<dbReference type="PANTHER" id="PTHR11707:SF28">
    <property type="entry name" value="60 KDA LYSOPHOSPHOLIPASE"/>
    <property type="match status" value="1"/>
</dbReference>
<feature type="active site" description="O-isoaspartyl threonine intermediate" evidence="4">
    <location>
        <position position="16"/>
    </location>
</feature>
<dbReference type="InterPro" id="IPR006033">
    <property type="entry name" value="AsnA_fam"/>
</dbReference>
<evidence type="ECO:0000256" key="3">
    <source>
        <dbReference type="ARBA" id="ARBA00022801"/>
    </source>
</evidence>
<evidence type="ECO:0000256" key="4">
    <source>
        <dbReference type="PIRSR" id="PIRSR001220-1"/>
    </source>
</evidence>
<dbReference type="SUPFAM" id="SSF53774">
    <property type="entry name" value="Glutaminase/Asparaginase"/>
    <property type="match status" value="1"/>
</dbReference>
<dbReference type="PROSITE" id="PS00144">
    <property type="entry name" value="ASN_GLN_ASE_1"/>
    <property type="match status" value="1"/>
</dbReference>
<protein>
    <recommendedName>
        <fullName evidence="2">asparaginase</fullName>
        <ecNumber evidence="2">3.5.1.1</ecNumber>
    </recommendedName>
</protein>
<dbReference type="SFLD" id="SFLDS00057">
    <property type="entry name" value="Glutaminase/Asparaginase"/>
    <property type="match status" value="1"/>
</dbReference>
<dbReference type="CDD" id="cd08963">
    <property type="entry name" value="L-asparaginase_I"/>
    <property type="match status" value="1"/>
</dbReference>
<evidence type="ECO:0000256" key="1">
    <source>
        <dbReference type="ARBA" id="ARBA00010518"/>
    </source>
</evidence>
<dbReference type="Gene3D" id="3.40.50.40">
    <property type="match status" value="1"/>
</dbReference>
<dbReference type="NCBIfam" id="TIGR00519">
    <property type="entry name" value="asnASE_I"/>
    <property type="match status" value="1"/>
</dbReference>
<comment type="caution">
    <text evidence="8">The sequence shown here is derived from an EMBL/GenBank/DDBJ whole genome shotgun (WGS) entry which is preliminary data.</text>
</comment>